<dbReference type="OrthoDB" id="437206at2759"/>
<sequence length="197" mass="21886">MCLFVLACQLRNMCCASWVCVRLRMEDFGRRQEGGNRTSEAWHQPRWASKASSLSKGDEERPPSSGGSTRCPSSARGRHSPAPSVETRAPSPNSPPASWAQPAPPSLRASADTWATRVDSKQRGQEKDFPATYSIKPGDLAGSLLPDYELWVTLHGGNGRWQQARAQTQWAQMLVEHEAAMAAKKLETERQRLRRAE</sequence>
<dbReference type="Proteomes" id="UP000601435">
    <property type="component" value="Unassembled WGS sequence"/>
</dbReference>
<organism evidence="3 4">
    <name type="scientific">Symbiodinium necroappetens</name>
    <dbReference type="NCBI Taxonomy" id="1628268"/>
    <lineage>
        <taxon>Eukaryota</taxon>
        <taxon>Sar</taxon>
        <taxon>Alveolata</taxon>
        <taxon>Dinophyceae</taxon>
        <taxon>Suessiales</taxon>
        <taxon>Symbiodiniaceae</taxon>
        <taxon>Symbiodinium</taxon>
    </lineage>
</organism>
<evidence type="ECO:0000313" key="4">
    <source>
        <dbReference type="Proteomes" id="UP000601435"/>
    </source>
</evidence>
<accession>A0A812JX40</accession>
<gene>
    <name evidence="3" type="ORF">SNEC2469_LOCUS2119</name>
</gene>
<feature type="compositionally biased region" description="Basic and acidic residues" evidence="1">
    <location>
        <begin position="118"/>
        <end position="129"/>
    </location>
</feature>
<name>A0A812JX40_9DINO</name>
<evidence type="ECO:0000256" key="1">
    <source>
        <dbReference type="SAM" id="MobiDB-lite"/>
    </source>
</evidence>
<dbReference type="AlphaFoldDB" id="A0A812JX40"/>
<proteinExistence type="predicted"/>
<keyword evidence="2" id="KW-0732">Signal</keyword>
<dbReference type="EMBL" id="CAJNJA010006466">
    <property type="protein sequence ID" value="CAE7210760.1"/>
    <property type="molecule type" value="Genomic_DNA"/>
</dbReference>
<feature type="signal peptide" evidence="2">
    <location>
        <begin position="1"/>
        <end position="16"/>
    </location>
</feature>
<feature type="chain" id="PRO_5032438443" evidence="2">
    <location>
        <begin position="17"/>
        <end position="197"/>
    </location>
</feature>
<comment type="caution">
    <text evidence="3">The sequence shown here is derived from an EMBL/GenBank/DDBJ whole genome shotgun (WGS) entry which is preliminary data.</text>
</comment>
<evidence type="ECO:0000313" key="3">
    <source>
        <dbReference type="EMBL" id="CAE7210760.1"/>
    </source>
</evidence>
<feature type="non-terminal residue" evidence="3">
    <location>
        <position position="1"/>
    </location>
</feature>
<protein>
    <submittedName>
        <fullName evidence="3">Uncharacterized protein</fullName>
    </submittedName>
</protein>
<reference evidence="3" key="1">
    <citation type="submission" date="2021-02" db="EMBL/GenBank/DDBJ databases">
        <authorList>
            <person name="Dougan E. K."/>
            <person name="Rhodes N."/>
            <person name="Thang M."/>
            <person name="Chan C."/>
        </authorList>
    </citation>
    <scope>NUCLEOTIDE SEQUENCE</scope>
</reference>
<keyword evidence="4" id="KW-1185">Reference proteome</keyword>
<evidence type="ECO:0000256" key="2">
    <source>
        <dbReference type="SAM" id="SignalP"/>
    </source>
</evidence>
<feature type="region of interest" description="Disordered" evidence="1">
    <location>
        <begin position="31"/>
        <end position="132"/>
    </location>
</feature>